<sequence>MGEQWVTIQETTFRNWCNEQLRLRKIGKVYTKPTSKIQQLQNASLALKAIADDNVKLVNVGGDDIVNGNVKIILGLVWSLVQRYQIAGRKGKAPPRKLMTLWFRALLPDLDITNFTSDWNDGVALQEENCRRAMVLAKEHLNVPRVISPEDFANSALDELSAMTYLSYFVKHESAGYYHTLNWACRQLRTTNITNLTTDWNNGYFLCAIVQSLGGEIPGWPNLDRSEAVENCQKGLDGAKALGIEPLMSAKEMADPNLDHLTLMAYLSRFQTIQPRKSKAERVQIRFNFDNIKAGTRAEFQLIKVDEGVVTGKVKVELTCEAGPVPCDITWATKIATCSFLPTVTGDHKLTVQYEETMIQGCPIEFLAKGDPSKIKLLTTHTSLRMGDAHEIKVDTSGSGRGEVIMESTSPTGDLRYLTSVWIVHVYFGEEEVEGSPLQLKVYDPQKAWLAGPEQGFVGDLVMYKVNCKSAGEGVIKAEVTSDHVDVPHDISRDSAEKDVHVVMFTPEEQGLFEVKAWFNDIEIRGSPSRVTVEDPSQITVSGEGILRATRGDDSSFSVNASGVGGNITVKVKDAEGRDVECTWRQENPDVYLFTYRPLTAGIYSVDVMWNGKPLPGSPFRPPVTDRSRVVLMDDLTDRKDENDHLALDCGTETVLSFNTKDAGPGKFSAEVLSPDGRLPVNIREQDLGTVQVGFTAKVEGDHYIHLYWSSVPLDRSPILAYCPGPVLPVNHAHVILRGEGSSTARSTVPAEFMVDGKKAGPGIPRVRMTGVRTDVDVEMRAMKYDRYKCKYAAPYPGGYLLHVEWSGFHIPGSPFKVNVTNKGHSDKVTVEGAGLRGGYVGQELRAVVDTTAAGNGEVAVDCQGLRHTARCDLIDHRNGKYTLRMFPTEACRHRLEVKYDTEHVPGSPFMIPIGEPPDPRKVRVYGPGVQSGVIQTFESKFIVETYGAGAGQLSVREERTIVCRYDPEEPGEYHIMVRWSGVNVPGSPFDINIFETMESLYKHVRETKQVELIADYQWKEEI</sequence>
<evidence type="ECO:0000256" key="3">
    <source>
        <dbReference type="ARBA" id="ARBA00023203"/>
    </source>
</evidence>
<organism evidence="5 6">
    <name type="scientific">Mya arenaria</name>
    <name type="common">Soft-shell clam</name>
    <dbReference type="NCBI Taxonomy" id="6604"/>
    <lineage>
        <taxon>Eukaryota</taxon>
        <taxon>Metazoa</taxon>
        <taxon>Spiralia</taxon>
        <taxon>Lophotrochozoa</taxon>
        <taxon>Mollusca</taxon>
        <taxon>Bivalvia</taxon>
        <taxon>Autobranchia</taxon>
        <taxon>Heteroconchia</taxon>
        <taxon>Euheterodonta</taxon>
        <taxon>Imparidentia</taxon>
        <taxon>Neoheterodontei</taxon>
        <taxon>Myida</taxon>
        <taxon>Myoidea</taxon>
        <taxon>Myidae</taxon>
        <taxon>Mya</taxon>
    </lineage>
</organism>
<dbReference type="SUPFAM" id="SSF47576">
    <property type="entry name" value="Calponin-homology domain, CH-domain"/>
    <property type="match status" value="2"/>
</dbReference>
<reference evidence="5" key="1">
    <citation type="submission" date="2022-11" db="EMBL/GenBank/DDBJ databases">
        <title>Centuries of genome instability and evolution in soft-shell clam transmissible cancer (bioRxiv).</title>
        <authorList>
            <person name="Hart S.F.M."/>
            <person name="Yonemitsu M.A."/>
            <person name="Giersch R.M."/>
            <person name="Beal B.F."/>
            <person name="Arriagada G."/>
            <person name="Davis B.W."/>
            <person name="Ostrander E.A."/>
            <person name="Goff S.P."/>
            <person name="Metzger M.J."/>
        </authorList>
    </citation>
    <scope>NUCLEOTIDE SEQUENCE</scope>
    <source>
        <strain evidence="5">MELC-2E11</strain>
        <tissue evidence="5">Siphon/mantle</tissue>
    </source>
</reference>
<dbReference type="SUPFAM" id="SSF81296">
    <property type="entry name" value="E set domains"/>
    <property type="match status" value="7"/>
</dbReference>
<evidence type="ECO:0000256" key="1">
    <source>
        <dbReference type="ARBA" id="ARBA00009238"/>
    </source>
</evidence>
<keyword evidence="2" id="KW-0677">Repeat</keyword>
<dbReference type="PANTHER" id="PTHR38537">
    <property type="entry name" value="JITTERBUG, ISOFORM N"/>
    <property type="match status" value="1"/>
</dbReference>
<accession>A0ABY7G2I5</accession>
<dbReference type="Gene3D" id="1.10.418.10">
    <property type="entry name" value="Calponin-like domain"/>
    <property type="match status" value="4"/>
</dbReference>
<dbReference type="InterPro" id="IPR036872">
    <property type="entry name" value="CH_dom_sf"/>
</dbReference>
<dbReference type="InterPro" id="IPR017868">
    <property type="entry name" value="Filamin/ABP280_repeat-like"/>
</dbReference>
<dbReference type="Pfam" id="PF00307">
    <property type="entry name" value="CH"/>
    <property type="match status" value="2"/>
</dbReference>
<comment type="similarity">
    <text evidence="1">Belongs to the filamin family.</text>
</comment>
<dbReference type="CDD" id="cd21185">
    <property type="entry name" value="CH_jitterbug-like_rpt3"/>
    <property type="match status" value="1"/>
</dbReference>
<dbReference type="PANTHER" id="PTHR38537:SF16">
    <property type="entry name" value="CALPONIN-HOMOLOGY (CH) DOMAIN-CONTAINING PROTEIN"/>
    <property type="match status" value="1"/>
</dbReference>
<dbReference type="SMART" id="SM00033">
    <property type="entry name" value="CH"/>
    <property type="match status" value="3"/>
</dbReference>
<evidence type="ECO:0000259" key="4">
    <source>
        <dbReference type="SMART" id="SM00033"/>
    </source>
</evidence>
<protein>
    <submittedName>
        <fullName evidence="5">FLuncharacterized</fullName>
    </submittedName>
</protein>
<dbReference type="InterPro" id="IPR001298">
    <property type="entry name" value="Filamin/ABP280_rpt"/>
</dbReference>
<feature type="domain" description="Calponin-homology (CH)" evidence="4">
    <location>
        <begin position="9"/>
        <end position="83"/>
    </location>
</feature>
<dbReference type="InterPro" id="IPR013783">
    <property type="entry name" value="Ig-like_fold"/>
</dbReference>
<dbReference type="EMBL" id="CP111026">
    <property type="protein sequence ID" value="WAR28657.1"/>
    <property type="molecule type" value="Genomic_DNA"/>
</dbReference>
<evidence type="ECO:0000313" key="6">
    <source>
        <dbReference type="Proteomes" id="UP001164746"/>
    </source>
</evidence>
<dbReference type="Gene3D" id="2.60.40.10">
    <property type="entry name" value="Immunoglobulins"/>
    <property type="match status" value="8"/>
</dbReference>
<dbReference type="InterPro" id="IPR044801">
    <property type="entry name" value="Filamin"/>
</dbReference>
<proteinExistence type="inferred from homology"/>
<name>A0ABY7G2I5_MYAAR</name>
<gene>
    <name evidence="5" type="ORF">MAR_014361</name>
</gene>
<evidence type="ECO:0000313" key="5">
    <source>
        <dbReference type="EMBL" id="WAR28657.1"/>
    </source>
</evidence>
<feature type="domain" description="Calponin-homology (CH)" evidence="4">
    <location>
        <begin position="95"/>
        <end position="169"/>
    </location>
</feature>
<dbReference type="InterPro" id="IPR014756">
    <property type="entry name" value="Ig_E-set"/>
</dbReference>
<keyword evidence="3" id="KW-0009">Actin-binding</keyword>
<dbReference type="PROSITE" id="PS00019">
    <property type="entry name" value="ACTININ_1"/>
    <property type="match status" value="1"/>
</dbReference>
<dbReference type="SMART" id="SM00557">
    <property type="entry name" value="IG_FLMN"/>
    <property type="match status" value="7"/>
</dbReference>
<dbReference type="InterPro" id="IPR001589">
    <property type="entry name" value="Actinin_actin-bd_CS"/>
</dbReference>
<dbReference type="InterPro" id="IPR001715">
    <property type="entry name" value="CH_dom"/>
</dbReference>
<feature type="domain" description="Calponin-homology (CH)" evidence="4">
    <location>
        <begin position="176"/>
        <end position="270"/>
    </location>
</feature>
<evidence type="ECO:0000256" key="2">
    <source>
        <dbReference type="ARBA" id="ARBA00022737"/>
    </source>
</evidence>
<keyword evidence="6" id="KW-1185">Reference proteome</keyword>
<dbReference type="Pfam" id="PF00630">
    <property type="entry name" value="Filamin"/>
    <property type="match status" value="6"/>
</dbReference>
<dbReference type="Proteomes" id="UP001164746">
    <property type="component" value="Chromosome 15"/>
</dbReference>